<evidence type="ECO:0000313" key="2">
    <source>
        <dbReference type="EMBL" id="KGD62131.1"/>
    </source>
</evidence>
<keyword evidence="3" id="KW-1185">Reference proteome</keyword>
<evidence type="ECO:0000313" key="3">
    <source>
        <dbReference type="Proteomes" id="UP000029443"/>
    </source>
</evidence>
<sequence>MAIGVPMLNKEKLNQSKVLQLVDWQFNRYLSMQLLPLLYLLMIIGAVLLVGFFVAASFSSSLWFGLATATLSPLILLVMVAIVRAALEYLVMAHRTMSIVESMRTLPERVESLDNKVDALNEHVIDLHEMLMQLRPLLRSAGLPGRFIESLRKGDSKENGGDK</sequence>
<protein>
    <recommendedName>
        <fullName evidence="4">DUF4282 domain-containing protein</fullName>
    </recommendedName>
</protein>
<comment type="caution">
    <text evidence="2">The sequence shown here is derived from an EMBL/GenBank/DDBJ whole genome shotgun (WGS) entry which is preliminary data.</text>
</comment>
<feature type="transmembrane region" description="Helical" evidence="1">
    <location>
        <begin position="37"/>
        <end position="56"/>
    </location>
</feature>
<dbReference type="Proteomes" id="UP000029443">
    <property type="component" value="Unassembled WGS sequence"/>
</dbReference>
<dbReference type="EMBL" id="ARXU01000003">
    <property type="protein sequence ID" value="KGD62131.1"/>
    <property type="molecule type" value="Genomic_DNA"/>
</dbReference>
<organism evidence="2 3">
    <name type="scientific">Alcanivorax jadensis T9</name>
    <dbReference type="NCBI Taxonomy" id="1177181"/>
    <lineage>
        <taxon>Bacteria</taxon>
        <taxon>Pseudomonadati</taxon>
        <taxon>Pseudomonadota</taxon>
        <taxon>Gammaproteobacteria</taxon>
        <taxon>Oceanospirillales</taxon>
        <taxon>Alcanivoracaceae</taxon>
        <taxon>Alcanivorax</taxon>
    </lineage>
</organism>
<name>A0ABR4WF40_9GAMM</name>
<dbReference type="InterPro" id="IPR025557">
    <property type="entry name" value="DUF4282"/>
</dbReference>
<dbReference type="RefSeq" id="WP_232222025.1">
    <property type="nucleotide sequence ID" value="NZ_ARXU01000003.1"/>
</dbReference>
<keyword evidence="1" id="KW-0472">Membrane</keyword>
<accession>A0ABR4WF40</accession>
<dbReference type="Pfam" id="PF14110">
    <property type="entry name" value="DUF4282"/>
    <property type="match status" value="1"/>
</dbReference>
<keyword evidence="1" id="KW-1133">Transmembrane helix</keyword>
<feature type="transmembrane region" description="Helical" evidence="1">
    <location>
        <begin position="62"/>
        <end position="87"/>
    </location>
</feature>
<gene>
    <name evidence="2" type="ORF">T9A_01340</name>
</gene>
<evidence type="ECO:0000256" key="1">
    <source>
        <dbReference type="SAM" id="Phobius"/>
    </source>
</evidence>
<reference evidence="2 3" key="1">
    <citation type="submission" date="2012-09" db="EMBL/GenBank/DDBJ databases">
        <title>Genome Sequence of alkane-degrading Bacterium Alcanivorax jadensis T9.</title>
        <authorList>
            <person name="Lai Q."/>
            <person name="Shao Z."/>
        </authorList>
    </citation>
    <scope>NUCLEOTIDE SEQUENCE [LARGE SCALE GENOMIC DNA]</scope>
    <source>
        <strain evidence="2 3">T9</strain>
    </source>
</reference>
<keyword evidence="1" id="KW-0812">Transmembrane</keyword>
<proteinExistence type="predicted"/>
<evidence type="ECO:0008006" key="4">
    <source>
        <dbReference type="Google" id="ProtNLM"/>
    </source>
</evidence>